<organism evidence="2">
    <name type="scientific">Picea glauca</name>
    <name type="common">White spruce</name>
    <name type="synonym">Pinus glauca</name>
    <dbReference type="NCBI Taxonomy" id="3330"/>
    <lineage>
        <taxon>Eukaryota</taxon>
        <taxon>Viridiplantae</taxon>
        <taxon>Streptophyta</taxon>
        <taxon>Embryophyta</taxon>
        <taxon>Tracheophyta</taxon>
        <taxon>Spermatophyta</taxon>
        <taxon>Pinopsida</taxon>
        <taxon>Pinidae</taxon>
        <taxon>Conifers I</taxon>
        <taxon>Pinales</taxon>
        <taxon>Pinaceae</taxon>
        <taxon>Picea</taxon>
    </lineage>
</organism>
<geneLocation type="mitochondrion" evidence="2"/>
<protein>
    <submittedName>
        <fullName evidence="2">Uncharacterized protein</fullName>
    </submittedName>
</protein>
<comment type="caution">
    <text evidence="2">The sequence shown here is derived from an EMBL/GenBank/DDBJ whole genome shotgun (WGS) entry which is preliminary data.</text>
</comment>
<feature type="signal peptide" evidence="1">
    <location>
        <begin position="1"/>
        <end position="21"/>
    </location>
</feature>
<reference evidence="2" key="1">
    <citation type="journal article" date="2015" name="Genome Biol. Evol.">
        <title>Organellar Genomes of White Spruce (Picea glauca): Assembly and Annotation.</title>
        <authorList>
            <person name="Jackman S.D."/>
            <person name="Warren R.L."/>
            <person name="Gibb E.A."/>
            <person name="Vandervalk B.P."/>
            <person name="Mohamadi H."/>
            <person name="Chu J."/>
            <person name="Raymond A."/>
            <person name="Pleasance S."/>
            <person name="Coope R."/>
            <person name="Wildung M.R."/>
            <person name="Ritland C.E."/>
            <person name="Bousquet J."/>
            <person name="Jones S.J."/>
            <person name="Bohlmann J."/>
            <person name="Birol I."/>
        </authorList>
    </citation>
    <scope>NUCLEOTIDE SEQUENCE [LARGE SCALE GENOMIC DNA]</scope>
    <source>
        <tissue evidence="2">Flushing bud</tissue>
    </source>
</reference>
<evidence type="ECO:0000256" key="1">
    <source>
        <dbReference type="SAM" id="SignalP"/>
    </source>
</evidence>
<keyword evidence="1" id="KW-0732">Signal</keyword>
<dbReference type="EMBL" id="LKAM01000015">
    <property type="protein sequence ID" value="KUM45832.1"/>
    <property type="molecule type" value="Genomic_DNA"/>
</dbReference>
<evidence type="ECO:0000313" key="2">
    <source>
        <dbReference type="EMBL" id="KUM45832.1"/>
    </source>
</evidence>
<dbReference type="AlphaFoldDB" id="A0A117NFX3"/>
<feature type="chain" id="PRO_5007152019" evidence="1">
    <location>
        <begin position="22"/>
        <end position="46"/>
    </location>
</feature>
<sequence length="46" mass="5152">MDLLMLPKLLVLMNLVLLLLRLDQPSSLQLLVPALPLPLKLNSLSF</sequence>
<accession>A0A117NFX3</accession>
<keyword evidence="2" id="KW-0496">Mitochondrion</keyword>
<name>A0A117NFX3_PICGL</name>
<proteinExistence type="predicted"/>
<gene>
    <name evidence="2" type="ORF">ABT39_MTgene2186</name>
</gene>